<evidence type="ECO:0000313" key="2">
    <source>
        <dbReference type="EMBL" id="KAK1410568.1"/>
    </source>
</evidence>
<evidence type="ECO:0000256" key="1">
    <source>
        <dbReference type="SAM" id="MobiDB-lite"/>
    </source>
</evidence>
<reference evidence="2" key="1">
    <citation type="journal article" date="2023" name="bioRxiv">
        <title>Improved chromosome-level genome assembly for marigold (Tagetes erecta).</title>
        <authorList>
            <person name="Jiang F."/>
            <person name="Yuan L."/>
            <person name="Wang S."/>
            <person name="Wang H."/>
            <person name="Xu D."/>
            <person name="Wang A."/>
            <person name="Fan W."/>
        </authorList>
    </citation>
    <scope>NUCLEOTIDE SEQUENCE</scope>
    <source>
        <strain evidence="2">WSJ</strain>
        <tissue evidence="2">Leaf</tissue>
    </source>
</reference>
<feature type="region of interest" description="Disordered" evidence="1">
    <location>
        <begin position="1"/>
        <end position="29"/>
    </location>
</feature>
<comment type="caution">
    <text evidence="2">The sequence shown here is derived from an EMBL/GenBank/DDBJ whole genome shotgun (WGS) entry which is preliminary data.</text>
</comment>
<protein>
    <submittedName>
        <fullName evidence="2">Uncharacterized protein</fullName>
    </submittedName>
</protein>
<dbReference type="Proteomes" id="UP001229421">
    <property type="component" value="Unassembled WGS sequence"/>
</dbReference>
<keyword evidence="3" id="KW-1185">Reference proteome</keyword>
<proteinExistence type="predicted"/>
<dbReference type="EMBL" id="JAUHHV010000010">
    <property type="protein sequence ID" value="KAK1410568.1"/>
    <property type="molecule type" value="Genomic_DNA"/>
</dbReference>
<gene>
    <name evidence="2" type="ORF">QVD17_37105</name>
</gene>
<dbReference type="AlphaFoldDB" id="A0AAD8NJS1"/>
<sequence length="98" mass="10896">MSETLNRHNCGTNARSASSKKTLNPNDSRCSLDPSSPIITAQSQCCFNFLCEEPKVRSISITDFKKGLYLLGLLSCQCSLDFVGNTSYCKLCFFPNRE</sequence>
<name>A0AAD8NJS1_TARER</name>
<accession>A0AAD8NJS1</accession>
<organism evidence="2 3">
    <name type="scientific">Tagetes erecta</name>
    <name type="common">African marigold</name>
    <dbReference type="NCBI Taxonomy" id="13708"/>
    <lineage>
        <taxon>Eukaryota</taxon>
        <taxon>Viridiplantae</taxon>
        <taxon>Streptophyta</taxon>
        <taxon>Embryophyta</taxon>
        <taxon>Tracheophyta</taxon>
        <taxon>Spermatophyta</taxon>
        <taxon>Magnoliopsida</taxon>
        <taxon>eudicotyledons</taxon>
        <taxon>Gunneridae</taxon>
        <taxon>Pentapetalae</taxon>
        <taxon>asterids</taxon>
        <taxon>campanulids</taxon>
        <taxon>Asterales</taxon>
        <taxon>Asteraceae</taxon>
        <taxon>Asteroideae</taxon>
        <taxon>Heliantheae alliance</taxon>
        <taxon>Tageteae</taxon>
        <taxon>Tagetes</taxon>
    </lineage>
</organism>
<evidence type="ECO:0000313" key="3">
    <source>
        <dbReference type="Proteomes" id="UP001229421"/>
    </source>
</evidence>